<gene>
    <name evidence="1" type="ORF">UFOPK1939_00851</name>
</gene>
<accession>A0A6J6IK19</accession>
<reference evidence="1" key="1">
    <citation type="submission" date="2020-05" db="EMBL/GenBank/DDBJ databases">
        <authorList>
            <person name="Chiriac C."/>
            <person name="Salcher M."/>
            <person name="Ghai R."/>
            <person name="Kavagutti S V."/>
        </authorList>
    </citation>
    <scope>NUCLEOTIDE SEQUENCE</scope>
</reference>
<organism evidence="1">
    <name type="scientific">freshwater metagenome</name>
    <dbReference type="NCBI Taxonomy" id="449393"/>
    <lineage>
        <taxon>unclassified sequences</taxon>
        <taxon>metagenomes</taxon>
        <taxon>ecological metagenomes</taxon>
    </lineage>
</organism>
<name>A0A6J6IK19_9ZZZZ</name>
<dbReference type="AlphaFoldDB" id="A0A6J6IK19"/>
<sequence length="253" mass="28132">MLLREQSRGNDDSNLLSILDRFECCAHRNFGLAVAHITTYQSIHGDGAFHVRFHLINRGKLVDRLVVGEGVFEFALPGRIGTKGETWRCHPCRIQSDQSSGDLFDRLTGSALGLDPVRSTHPRQSGGFTARVSRHLIKLVGGDKQTIRRSTTLAGRILHHEVLTHRTLNFSAHHLDIATYAVLFMHNKVTWSQCQGINSTASTRRHALHVLGCHSLARNIGLSNHHQLGTRGQKASLKIGRCHGDQIRLRGSI</sequence>
<protein>
    <submittedName>
        <fullName evidence="1">Unannotated protein</fullName>
    </submittedName>
</protein>
<proteinExistence type="predicted"/>
<evidence type="ECO:0000313" key="1">
    <source>
        <dbReference type="EMBL" id="CAB4624866.1"/>
    </source>
</evidence>
<dbReference type="EMBL" id="CAEZVF010000131">
    <property type="protein sequence ID" value="CAB4624866.1"/>
    <property type="molecule type" value="Genomic_DNA"/>
</dbReference>